<dbReference type="OrthoDB" id="4708870at2759"/>
<sequence>MSTLCDSTSPVYQYPWSSESIPAFIHTPPLLLSAISGSKEAMGGSAFHTLLGKQAFPRVPPGLYSTLKARLLPKVCELYSFVAVPVEAPEKTDYGDLDFLVAGPKPTETGVERSAIPHGMVQAALGAKHVIPVDGNRTSNYALPISVDECKVFSNLVQDDSFSTSNLEVFFQVDVHVCQDAAEWERIRFFHSYGDMGMMLGLITRSFGLRIGEHGLKVRISLMGHFNSPELSN</sequence>
<dbReference type="Proteomes" id="UP000290288">
    <property type="component" value="Unassembled WGS sequence"/>
</dbReference>
<dbReference type="AlphaFoldDB" id="A0A4Q2DA43"/>
<evidence type="ECO:0000313" key="1">
    <source>
        <dbReference type="EMBL" id="RXW16467.1"/>
    </source>
</evidence>
<keyword evidence="2" id="KW-1185">Reference proteome</keyword>
<gene>
    <name evidence="1" type="ORF">EST38_g9394</name>
</gene>
<dbReference type="EMBL" id="SDEE01000435">
    <property type="protein sequence ID" value="RXW16467.1"/>
    <property type="molecule type" value="Genomic_DNA"/>
</dbReference>
<accession>A0A4Q2DA43</accession>
<reference evidence="1 2" key="1">
    <citation type="submission" date="2019-01" db="EMBL/GenBank/DDBJ databases">
        <title>Draft genome sequence of Psathyrella aberdarensis IHI B618.</title>
        <authorList>
            <person name="Buettner E."/>
            <person name="Kellner H."/>
        </authorList>
    </citation>
    <scope>NUCLEOTIDE SEQUENCE [LARGE SCALE GENOMIC DNA]</scope>
    <source>
        <strain evidence="1 2">IHI B618</strain>
    </source>
</reference>
<proteinExistence type="predicted"/>
<organism evidence="1 2">
    <name type="scientific">Candolleomyces aberdarensis</name>
    <dbReference type="NCBI Taxonomy" id="2316362"/>
    <lineage>
        <taxon>Eukaryota</taxon>
        <taxon>Fungi</taxon>
        <taxon>Dikarya</taxon>
        <taxon>Basidiomycota</taxon>
        <taxon>Agaricomycotina</taxon>
        <taxon>Agaricomycetes</taxon>
        <taxon>Agaricomycetidae</taxon>
        <taxon>Agaricales</taxon>
        <taxon>Agaricineae</taxon>
        <taxon>Psathyrellaceae</taxon>
        <taxon>Candolleomyces</taxon>
    </lineage>
</organism>
<evidence type="ECO:0000313" key="2">
    <source>
        <dbReference type="Proteomes" id="UP000290288"/>
    </source>
</evidence>
<dbReference type="STRING" id="2316362.A0A4Q2DA43"/>
<protein>
    <submittedName>
        <fullName evidence="1">Uncharacterized protein</fullName>
    </submittedName>
</protein>
<comment type="caution">
    <text evidence="1">The sequence shown here is derived from an EMBL/GenBank/DDBJ whole genome shotgun (WGS) entry which is preliminary data.</text>
</comment>
<name>A0A4Q2DA43_9AGAR</name>